<feature type="compositionally biased region" description="Polar residues" evidence="1">
    <location>
        <begin position="185"/>
        <end position="199"/>
    </location>
</feature>
<feature type="region of interest" description="Disordered" evidence="1">
    <location>
        <begin position="53"/>
        <end position="76"/>
    </location>
</feature>
<keyword evidence="2" id="KW-0812">Transmembrane</keyword>
<keyword evidence="2" id="KW-0472">Membrane</keyword>
<accession>A0A812JJ35</accession>
<proteinExistence type="predicted"/>
<evidence type="ECO:0000256" key="1">
    <source>
        <dbReference type="SAM" id="MobiDB-lite"/>
    </source>
</evidence>
<dbReference type="AlphaFoldDB" id="A0A812JJ35"/>
<dbReference type="EMBL" id="CAJNDS010000420">
    <property type="protein sequence ID" value="CAE7204219.1"/>
    <property type="molecule type" value="Genomic_DNA"/>
</dbReference>
<gene>
    <name evidence="3" type="ORF">SNAT2548_LOCUS6335</name>
</gene>
<feature type="region of interest" description="Disordered" evidence="1">
    <location>
        <begin position="177"/>
        <end position="199"/>
    </location>
</feature>
<protein>
    <recommendedName>
        <fullName evidence="5">Transmembrane protein</fullName>
    </recommendedName>
</protein>
<feature type="transmembrane region" description="Helical" evidence="2">
    <location>
        <begin position="26"/>
        <end position="46"/>
    </location>
</feature>
<evidence type="ECO:0000256" key="2">
    <source>
        <dbReference type="SAM" id="Phobius"/>
    </source>
</evidence>
<evidence type="ECO:0000313" key="3">
    <source>
        <dbReference type="EMBL" id="CAE7204219.1"/>
    </source>
</evidence>
<reference evidence="3" key="1">
    <citation type="submission" date="2021-02" db="EMBL/GenBank/DDBJ databases">
        <authorList>
            <person name="Dougan E. K."/>
            <person name="Rhodes N."/>
            <person name="Thang M."/>
            <person name="Chan C."/>
        </authorList>
    </citation>
    <scope>NUCLEOTIDE SEQUENCE</scope>
</reference>
<organism evidence="3 4">
    <name type="scientific">Symbiodinium natans</name>
    <dbReference type="NCBI Taxonomy" id="878477"/>
    <lineage>
        <taxon>Eukaryota</taxon>
        <taxon>Sar</taxon>
        <taxon>Alveolata</taxon>
        <taxon>Dinophyceae</taxon>
        <taxon>Suessiales</taxon>
        <taxon>Symbiodiniaceae</taxon>
        <taxon>Symbiodinium</taxon>
    </lineage>
</organism>
<evidence type="ECO:0008006" key="5">
    <source>
        <dbReference type="Google" id="ProtNLM"/>
    </source>
</evidence>
<name>A0A812JJ35_9DINO</name>
<keyword evidence="4" id="KW-1185">Reference proteome</keyword>
<dbReference type="Proteomes" id="UP000604046">
    <property type="component" value="Unassembled WGS sequence"/>
</dbReference>
<comment type="caution">
    <text evidence="3">The sequence shown here is derived from an EMBL/GenBank/DDBJ whole genome shotgun (WGS) entry which is preliminary data.</text>
</comment>
<keyword evidence="2" id="KW-1133">Transmembrane helix</keyword>
<sequence>MGNAHTKNKAQLPERTNTWVTDNEEAPVMIIVVICIVSFISCQLAVRRRVRMHPASKGASTRPELTSHEVTKETSNFEPEVAPDVEEASHHNSLPLIQVGEVRDAKDVDFVDDPVPQEHAVGGTSSVFVECGSREADEADERVNATRFWTERRFSWSADTVKRMKRMSQRVNAARFRTDRGRRSPCSQPGSMAATQKSSLGCVCDPAGSRVPCAYGESRSR</sequence>
<evidence type="ECO:0000313" key="4">
    <source>
        <dbReference type="Proteomes" id="UP000604046"/>
    </source>
</evidence>